<evidence type="ECO:0000256" key="3">
    <source>
        <dbReference type="SAM" id="MobiDB-lite"/>
    </source>
</evidence>
<dbReference type="EC" id="3.2.1.40" evidence="2"/>
<feature type="region of interest" description="Disordered" evidence="3">
    <location>
        <begin position="1"/>
        <end position="23"/>
    </location>
</feature>
<organism evidence="5 6">
    <name type="scientific">Fusarium vanettenii (strain ATCC MYA-4622 / CBS 123669 / FGSC 9596 / NRRL 45880 / 77-13-4)</name>
    <name type="common">Fusarium solani subsp. pisi</name>
    <dbReference type="NCBI Taxonomy" id="660122"/>
    <lineage>
        <taxon>Eukaryota</taxon>
        <taxon>Fungi</taxon>
        <taxon>Dikarya</taxon>
        <taxon>Ascomycota</taxon>
        <taxon>Pezizomycotina</taxon>
        <taxon>Sordariomycetes</taxon>
        <taxon>Hypocreomycetidae</taxon>
        <taxon>Hypocreales</taxon>
        <taxon>Nectriaceae</taxon>
        <taxon>Fusarium</taxon>
        <taxon>Fusarium solani species complex</taxon>
        <taxon>Fusarium vanettenii</taxon>
    </lineage>
</organism>
<proteinExistence type="predicted"/>
<evidence type="ECO:0000313" key="5">
    <source>
        <dbReference type="EMBL" id="EEU41623.1"/>
    </source>
</evidence>
<feature type="domain" description="Alpha-L-rhamnosidase six-hairpin glycosidase" evidence="4">
    <location>
        <begin position="33"/>
        <end position="164"/>
    </location>
</feature>
<dbReference type="Proteomes" id="UP000005206">
    <property type="component" value="Chromosome 12"/>
</dbReference>
<dbReference type="InterPro" id="IPR016007">
    <property type="entry name" value="Alpha_rhamnosid"/>
</dbReference>
<evidence type="ECO:0000313" key="6">
    <source>
        <dbReference type="Proteomes" id="UP000005206"/>
    </source>
</evidence>
<dbReference type="PANTHER" id="PTHR33307:SF6">
    <property type="entry name" value="ALPHA-RHAMNOSIDASE (EUROFUNG)-RELATED"/>
    <property type="match status" value="1"/>
</dbReference>
<dbReference type="InterPro" id="IPR008928">
    <property type="entry name" value="6-hairpin_glycosidase_sf"/>
</dbReference>
<dbReference type="EMBL" id="GG698907">
    <property type="protein sequence ID" value="EEU41623.1"/>
    <property type="molecule type" value="Genomic_DNA"/>
</dbReference>
<dbReference type="SUPFAM" id="SSF48208">
    <property type="entry name" value="Six-hairpin glycosidases"/>
    <property type="match status" value="1"/>
</dbReference>
<dbReference type="AlphaFoldDB" id="C7Z3A7"/>
<feature type="compositionally biased region" description="Basic residues" evidence="3">
    <location>
        <begin position="1"/>
        <end position="17"/>
    </location>
</feature>
<dbReference type="Pfam" id="PF17389">
    <property type="entry name" value="Bac_rhamnosid6H"/>
    <property type="match status" value="1"/>
</dbReference>
<sequence>MVGVMKAKRNRHCKGSRANRGSPSKSIISPILIRETFANTWLKDGEPRNRTQTAYSLLLYFNILVDEHERKKAADALREIIAKNEYLVGTGFAGTWTLDHSLRKVGATEDFYKMLLQTRVPSWLYQVVQGATTTWERWDSLLPDGSVNGCGMTSFNHYAFGSVAD</sequence>
<dbReference type="RefSeq" id="XP_003047336.1">
    <property type="nucleotide sequence ID" value="XM_003047290.1"/>
</dbReference>
<dbReference type="VEuPathDB" id="FungiDB:NECHADRAFT_106550"/>
<evidence type="ECO:0000256" key="2">
    <source>
        <dbReference type="ARBA" id="ARBA00012652"/>
    </source>
</evidence>
<reference evidence="5 6" key="1">
    <citation type="journal article" date="2009" name="PLoS Genet.">
        <title>The genome of Nectria haematococca: contribution of supernumerary chromosomes to gene expansion.</title>
        <authorList>
            <person name="Coleman J.J."/>
            <person name="Rounsley S.D."/>
            <person name="Rodriguez-Carres M."/>
            <person name="Kuo A."/>
            <person name="Wasmann C.C."/>
            <person name="Grimwood J."/>
            <person name="Schmutz J."/>
            <person name="Taga M."/>
            <person name="White G.J."/>
            <person name="Zhou S."/>
            <person name="Schwartz D.C."/>
            <person name="Freitag M."/>
            <person name="Ma L.J."/>
            <person name="Danchin E.G."/>
            <person name="Henrissat B."/>
            <person name="Coutinho P.M."/>
            <person name="Nelson D.R."/>
            <person name="Straney D."/>
            <person name="Napoli C.A."/>
            <person name="Barker B.M."/>
            <person name="Gribskov M."/>
            <person name="Rep M."/>
            <person name="Kroken S."/>
            <person name="Molnar I."/>
            <person name="Rensing C."/>
            <person name="Kennell J.C."/>
            <person name="Zamora J."/>
            <person name="Farman M.L."/>
            <person name="Selker E.U."/>
            <person name="Salamov A."/>
            <person name="Shapiro H."/>
            <person name="Pangilinan J."/>
            <person name="Lindquist E."/>
            <person name="Lamers C."/>
            <person name="Grigoriev I.V."/>
            <person name="Geiser D.M."/>
            <person name="Covert S.F."/>
            <person name="Temporini E."/>
            <person name="Vanetten H.D."/>
        </authorList>
    </citation>
    <scope>NUCLEOTIDE SEQUENCE [LARGE SCALE GENOMIC DNA]</scope>
    <source>
        <strain evidence="6">ATCC MYA-4622 / CBS 123669 / FGSC 9596 / NRRL 45880 / 77-13-4</strain>
    </source>
</reference>
<dbReference type="GO" id="GO:0030596">
    <property type="term" value="F:alpha-L-rhamnosidase activity"/>
    <property type="evidence" value="ECO:0007669"/>
    <property type="project" value="UniProtKB-EC"/>
</dbReference>
<dbReference type="PANTHER" id="PTHR33307">
    <property type="entry name" value="ALPHA-RHAMNOSIDASE (EUROFUNG)"/>
    <property type="match status" value="1"/>
</dbReference>
<dbReference type="Gene3D" id="1.50.10.10">
    <property type="match status" value="1"/>
</dbReference>
<dbReference type="GeneID" id="9676253"/>
<dbReference type="InterPro" id="IPR035396">
    <property type="entry name" value="Bac_rhamnosid6H"/>
</dbReference>
<accession>C7Z3A7</accession>
<evidence type="ECO:0000256" key="1">
    <source>
        <dbReference type="ARBA" id="ARBA00001445"/>
    </source>
</evidence>
<dbReference type="InParanoid" id="C7Z3A7"/>
<keyword evidence="6" id="KW-1185">Reference proteome</keyword>
<gene>
    <name evidence="5" type="ORF">NECHADRAFT_106550</name>
</gene>
<dbReference type="eggNOG" id="ENOG502QXBB">
    <property type="taxonomic scope" value="Eukaryota"/>
</dbReference>
<name>C7Z3A7_FUSV7</name>
<evidence type="ECO:0000259" key="4">
    <source>
        <dbReference type="Pfam" id="PF17389"/>
    </source>
</evidence>
<dbReference type="InterPro" id="IPR012341">
    <property type="entry name" value="6hp_glycosidase-like_sf"/>
</dbReference>
<dbReference type="OrthoDB" id="5101883at2759"/>
<protein>
    <recommendedName>
        <fullName evidence="2">alpha-L-rhamnosidase</fullName>
        <ecNumber evidence="2">3.2.1.40</ecNumber>
    </recommendedName>
</protein>
<comment type="catalytic activity">
    <reaction evidence="1">
        <text>Hydrolysis of terminal non-reducing alpha-L-rhamnose residues in alpha-L-rhamnosides.</text>
        <dbReference type="EC" id="3.2.1.40"/>
    </reaction>
</comment>
<dbReference type="HOGENOM" id="CLU_1611230_0_0_1"/>
<dbReference type="GO" id="GO:0005975">
    <property type="term" value="P:carbohydrate metabolic process"/>
    <property type="evidence" value="ECO:0007669"/>
    <property type="project" value="InterPro"/>
</dbReference>
<dbReference type="KEGG" id="nhe:NECHADRAFT_106550"/>